<comment type="caution">
    <text evidence="1">The sequence shown here is derived from an EMBL/GenBank/DDBJ whole genome shotgun (WGS) entry which is preliminary data.</text>
</comment>
<proteinExistence type="predicted"/>
<dbReference type="Pfam" id="PF09704">
    <property type="entry name" value="Cas_Cas5d"/>
    <property type="match status" value="1"/>
</dbReference>
<keyword evidence="2" id="KW-1185">Reference proteome</keyword>
<dbReference type="GO" id="GO:0043571">
    <property type="term" value="P:maintenance of CRISPR repeat elements"/>
    <property type="evidence" value="ECO:0007669"/>
    <property type="project" value="InterPro"/>
</dbReference>
<dbReference type="AlphaFoldDB" id="A0A4Y8WZ91"/>
<gene>
    <name evidence="1" type="ORF">BJ976_002290</name>
</gene>
<sequence>MTGTLLLRLKGPLQSWGSSSRHQRRETHPVPTKSAVVGLLAAAEGRRRTDPVEDIAALEFGVRVDQPGTLLRDYQTAADWQRNPTAAAKLSERFYLQDACFVAGVSGPEELLEGMEHALRNPVFPLYLGRRSCPADPRLVIGWFDLGVEAALREVPWQAADWYRRTRARRVPLPIYRDAQPGEVVEERVQDLPLSFDPARREYGWRAVHMPAPLVVENKQGRDHADPFWEAVMSA</sequence>
<dbReference type="GO" id="GO:0051607">
    <property type="term" value="P:defense response to virus"/>
    <property type="evidence" value="ECO:0007669"/>
    <property type="project" value="InterPro"/>
</dbReference>
<evidence type="ECO:0000313" key="2">
    <source>
        <dbReference type="Proteomes" id="UP000560081"/>
    </source>
</evidence>
<name>A0A4Y8WZ91_9MICC</name>
<protein>
    <submittedName>
        <fullName evidence="1">CRISPR system Cascade subunit CasD</fullName>
    </submittedName>
</protein>
<organism evidence="1 2">
    <name type="scientific">Micrococcus flavus</name>
    <dbReference type="NCBI Taxonomy" id="384602"/>
    <lineage>
        <taxon>Bacteria</taxon>
        <taxon>Bacillati</taxon>
        <taxon>Actinomycetota</taxon>
        <taxon>Actinomycetes</taxon>
        <taxon>Micrococcales</taxon>
        <taxon>Micrococcaceae</taxon>
        <taxon>Micrococcus</taxon>
    </lineage>
</organism>
<dbReference type="InterPro" id="IPR010147">
    <property type="entry name" value="CRISPR-assoc_prot_CasD"/>
</dbReference>
<dbReference type="NCBIfam" id="TIGR02593">
    <property type="entry name" value="CRISPR_cas5"/>
    <property type="match status" value="1"/>
</dbReference>
<dbReference type="InterPro" id="IPR021124">
    <property type="entry name" value="CRISPR-assoc_prot_Cas5"/>
</dbReference>
<dbReference type="Proteomes" id="UP000560081">
    <property type="component" value="Unassembled WGS sequence"/>
</dbReference>
<evidence type="ECO:0000313" key="1">
    <source>
        <dbReference type="EMBL" id="MBB4883939.1"/>
    </source>
</evidence>
<dbReference type="EMBL" id="JACHMC010000001">
    <property type="protein sequence ID" value="MBB4883939.1"/>
    <property type="molecule type" value="Genomic_DNA"/>
</dbReference>
<dbReference type="OrthoDB" id="3189549at2"/>
<dbReference type="GO" id="GO:0003723">
    <property type="term" value="F:RNA binding"/>
    <property type="evidence" value="ECO:0007669"/>
    <property type="project" value="InterPro"/>
</dbReference>
<dbReference type="NCBIfam" id="TIGR01868">
    <property type="entry name" value="casD_Cas5e"/>
    <property type="match status" value="1"/>
</dbReference>
<dbReference type="Gene3D" id="3.30.70.2660">
    <property type="match status" value="1"/>
</dbReference>
<reference evidence="1 2" key="1">
    <citation type="submission" date="2020-08" db="EMBL/GenBank/DDBJ databases">
        <title>Sequencing the genomes of 1000 actinobacteria strains.</title>
        <authorList>
            <person name="Klenk H.-P."/>
        </authorList>
    </citation>
    <scope>NUCLEOTIDE SEQUENCE [LARGE SCALE GENOMIC DNA]</scope>
    <source>
        <strain evidence="1 2">DSM 19079</strain>
    </source>
</reference>
<dbReference type="CDD" id="cd09756">
    <property type="entry name" value="Cas5_I-E"/>
    <property type="match status" value="1"/>
</dbReference>
<dbReference type="InterPro" id="IPR013422">
    <property type="entry name" value="CRISPR-assoc_prot_Cas5_N"/>
</dbReference>
<accession>A0A4Y8WZ91</accession>
<dbReference type="RefSeq" id="WP_135030491.1">
    <property type="nucleotide sequence ID" value="NZ_BMLA01000007.1"/>
</dbReference>